<evidence type="ECO:0000256" key="1">
    <source>
        <dbReference type="SAM" id="MobiDB-lite"/>
    </source>
</evidence>
<comment type="caution">
    <text evidence="2">The sequence shown here is derived from an EMBL/GenBank/DDBJ whole genome shotgun (WGS) entry which is preliminary data.</text>
</comment>
<feature type="region of interest" description="Disordered" evidence="1">
    <location>
        <begin position="133"/>
        <end position="167"/>
    </location>
</feature>
<accession>A0AAD6WLW8</accession>
<sequence length="521" mass="58793">MSIREVAAEEKRSFEEILDSGDEPVELERHIADVKALILGYWELSTEHQCRARSLIHRRALPQLSKRIENPNKFYRAESGEEDYKWWSILTSYWVQAERIEAEDPVGVLPGAANRDAWRWAVVLSLTAERKKEKEKMDAEEAEGSPGKGEEGKESGDEGRAEKTEEEKKMILEEVRKVIPDTGKVVLTPTVIAGCLKALANCVTAIYECVEECAKPAASDKNWEELDLRLYILNQLLAGSKILEHVLTNKSVSDAIREAAKAFGKFLGDQETEDCVLESRNGGFVFRLLKNIVALYRAINELLSSPFLKKDVQILVKVISVAPPPTEMKMTPIMDLVDELAMEDEIIDEVKTQFITKGILTSEGLPQAYSGTIHCEASTMGLMVMMEQDRCPQELVDAAGEDAAEIWAMSDTVSHAIGVSTKCCFTCHRLAEYLNDQFPAMWPLKPPGTHEIIHPWSPPFGIPEGVLLNLRKDLMARLQRYIYLTAHNTWVRRENERQPDPSFDLDWEDVVQRVLRGSPDP</sequence>
<name>A0AAD6WLW8_9AGAR</name>
<reference evidence="2" key="1">
    <citation type="submission" date="2023-03" db="EMBL/GenBank/DDBJ databases">
        <title>Massive genome expansion in bonnet fungi (Mycena s.s.) driven by repeated elements and novel gene families across ecological guilds.</title>
        <authorList>
            <consortium name="Lawrence Berkeley National Laboratory"/>
            <person name="Harder C.B."/>
            <person name="Miyauchi S."/>
            <person name="Viragh M."/>
            <person name="Kuo A."/>
            <person name="Thoen E."/>
            <person name="Andreopoulos B."/>
            <person name="Lu D."/>
            <person name="Skrede I."/>
            <person name="Drula E."/>
            <person name="Henrissat B."/>
            <person name="Morin E."/>
            <person name="Kohler A."/>
            <person name="Barry K."/>
            <person name="LaButti K."/>
            <person name="Morin E."/>
            <person name="Salamov A."/>
            <person name="Lipzen A."/>
            <person name="Mereny Z."/>
            <person name="Hegedus B."/>
            <person name="Baldrian P."/>
            <person name="Stursova M."/>
            <person name="Weitz H."/>
            <person name="Taylor A."/>
            <person name="Grigoriev I.V."/>
            <person name="Nagy L.G."/>
            <person name="Martin F."/>
            <person name="Kauserud H."/>
        </authorList>
    </citation>
    <scope>NUCLEOTIDE SEQUENCE</scope>
    <source>
        <strain evidence="2">CBHHK200</strain>
    </source>
</reference>
<evidence type="ECO:0000313" key="3">
    <source>
        <dbReference type="Proteomes" id="UP001218188"/>
    </source>
</evidence>
<keyword evidence="3" id="KW-1185">Reference proteome</keyword>
<organism evidence="2 3">
    <name type="scientific">Mycena alexandri</name>
    <dbReference type="NCBI Taxonomy" id="1745969"/>
    <lineage>
        <taxon>Eukaryota</taxon>
        <taxon>Fungi</taxon>
        <taxon>Dikarya</taxon>
        <taxon>Basidiomycota</taxon>
        <taxon>Agaricomycotina</taxon>
        <taxon>Agaricomycetes</taxon>
        <taxon>Agaricomycetidae</taxon>
        <taxon>Agaricales</taxon>
        <taxon>Marasmiineae</taxon>
        <taxon>Mycenaceae</taxon>
        <taxon>Mycena</taxon>
    </lineage>
</organism>
<gene>
    <name evidence="2" type="ORF">C8F04DRAFT_1156506</name>
</gene>
<protein>
    <submittedName>
        <fullName evidence="2">Uncharacterized protein</fullName>
    </submittedName>
</protein>
<dbReference type="AlphaFoldDB" id="A0AAD6WLW8"/>
<dbReference type="EMBL" id="JARJCM010000412">
    <property type="protein sequence ID" value="KAJ7017407.1"/>
    <property type="molecule type" value="Genomic_DNA"/>
</dbReference>
<dbReference type="Proteomes" id="UP001218188">
    <property type="component" value="Unassembled WGS sequence"/>
</dbReference>
<evidence type="ECO:0000313" key="2">
    <source>
        <dbReference type="EMBL" id="KAJ7017407.1"/>
    </source>
</evidence>
<feature type="compositionally biased region" description="Basic and acidic residues" evidence="1">
    <location>
        <begin position="148"/>
        <end position="167"/>
    </location>
</feature>
<proteinExistence type="predicted"/>